<organism evidence="2 3">
    <name type="scientific">Brumimicrobium oceani</name>
    <dbReference type="NCBI Taxonomy" id="2100725"/>
    <lineage>
        <taxon>Bacteria</taxon>
        <taxon>Pseudomonadati</taxon>
        <taxon>Bacteroidota</taxon>
        <taxon>Flavobacteriia</taxon>
        <taxon>Flavobacteriales</taxon>
        <taxon>Crocinitomicaceae</taxon>
        <taxon>Brumimicrobium</taxon>
    </lineage>
</organism>
<reference evidence="2 3" key="2">
    <citation type="submission" date="2018-05" db="EMBL/GenBank/DDBJ databases">
        <authorList>
            <person name="Lanie J.A."/>
            <person name="Ng W.-L."/>
            <person name="Kazmierczak K.M."/>
            <person name="Andrzejewski T.M."/>
            <person name="Davidsen T.M."/>
            <person name="Wayne K.J."/>
            <person name="Tettelin H."/>
            <person name="Glass J.I."/>
            <person name="Rusch D."/>
            <person name="Podicherti R."/>
            <person name="Tsui H.-C.T."/>
            <person name="Winkler M.E."/>
        </authorList>
    </citation>
    <scope>NUCLEOTIDE SEQUENCE [LARGE SCALE GENOMIC DNA]</scope>
    <source>
        <strain evidence="2 3">C305</strain>
    </source>
</reference>
<reference evidence="2 3" key="1">
    <citation type="submission" date="2018-05" db="EMBL/GenBank/DDBJ databases">
        <title>Brumimicrobium oceani sp. nov., isolated from coastal sediment.</title>
        <authorList>
            <person name="Kou Y."/>
        </authorList>
    </citation>
    <scope>NUCLEOTIDE SEQUENCE [LARGE SCALE GENOMIC DNA]</scope>
    <source>
        <strain evidence="2 3">C305</strain>
    </source>
</reference>
<gene>
    <name evidence="2" type="ORF">DIT68_14420</name>
</gene>
<protein>
    <recommendedName>
        <fullName evidence="1">Abortive infection protein-like C-terminal domain-containing protein</fullName>
    </recommendedName>
</protein>
<feature type="domain" description="Abortive infection protein-like C-terminal" evidence="1">
    <location>
        <begin position="189"/>
        <end position="263"/>
    </location>
</feature>
<evidence type="ECO:0000313" key="3">
    <source>
        <dbReference type="Proteomes" id="UP000245370"/>
    </source>
</evidence>
<keyword evidence="3" id="KW-1185">Reference proteome</keyword>
<name>A0A2U2X273_9FLAO</name>
<dbReference type="InterPro" id="IPR026001">
    <property type="entry name" value="Abi-like_C"/>
</dbReference>
<sequence>MKVSERTIKFLGKTLCGDNKILPYKTGPQLVDFFVEFGADDRYEEGFPSRWKYTEEKVRQFNGTQGLKLIIENSVDPRDLIEAGADPEELDAIIKPINDYLRYEGFELKKVGEFYKVHDSKGIVVEPETVKGLNHEFIQEQITKCHTKIDQGDFNGAITNARSLAEAVMIEIIEQHEGKEIKNDGKLDNLYKQVKKILNLTIDPHVLPPTVIQILSGLDSITSGLSGLSNNSGDRHANKFKTLKHHARLAVNATMTFVDFLLDSKEYQNIKNGNNN</sequence>
<accession>A0A2U2X273</accession>
<comment type="caution">
    <text evidence="2">The sequence shown here is derived from an EMBL/GenBank/DDBJ whole genome shotgun (WGS) entry which is preliminary data.</text>
</comment>
<dbReference type="Pfam" id="PF14355">
    <property type="entry name" value="Abi_C"/>
    <property type="match status" value="1"/>
</dbReference>
<dbReference type="AlphaFoldDB" id="A0A2U2X273"/>
<dbReference type="RefSeq" id="WP_109360526.1">
    <property type="nucleotide sequence ID" value="NZ_QFRJ01000015.1"/>
</dbReference>
<dbReference type="EMBL" id="QFRJ01000015">
    <property type="protein sequence ID" value="PWH81883.1"/>
    <property type="molecule type" value="Genomic_DNA"/>
</dbReference>
<evidence type="ECO:0000259" key="1">
    <source>
        <dbReference type="Pfam" id="PF14355"/>
    </source>
</evidence>
<dbReference type="Proteomes" id="UP000245370">
    <property type="component" value="Unassembled WGS sequence"/>
</dbReference>
<proteinExistence type="predicted"/>
<evidence type="ECO:0000313" key="2">
    <source>
        <dbReference type="EMBL" id="PWH81883.1"/>
    </source>
</evidence>
<dbReference type="OrthoDB" id="6121546at2"/>